<sequence>MKTQVGAAFCIFEPDLTNEFLFRLENHNTVFQAELTALHQALLWKKSHRPGDFCNIFTDSLRSLKALQKLRPKNNLA</sequence>
<dbReference type="OrthoDB" id="6515318at2759"/>
<dbReference type="AlphaFoldDB" id="A0A4Y2P642"/>
<dbReference type="InterPro" id="IPR012337">
    <property type="entry name" value="RNaseH-like_sf"/>
</dbReference>
<evidence type="ECO:0000313" key="1">
    <source>
        <dbReference type="EMBL" id="GBN46884.1"/>
    </source>
</evidence>
<dbReference type="EMBL" id="BGPR01010579">
    <property type="protein sequence ID" value="GBN46884.1"/>
    <property type="molecule type" value="Genomic_DNA"/>
</dbReference>
<evidence type="ECO:0008006" key="3">
    <source>
        <dbReference type="Google" id="ProtNLM"/>
    </source>
</evidence>
<name>A0A4Y2P642_ARAVE</name>
<dbReference type="SUPFAM" id="SSF53098">
    <property type="entry name" value="Ribonuclease H-like"/>
    <property type="match status" value="1"/>
</dbReference>
<gene>
    <name evidence="1" type="ORF">AVEN_165910_1</name>
</gene>
<proteinExistence type="predicted"/>
<comment type="caution">
    <text evidence="1">The sequence shown here is derived from an EMBL/GenBank/DDBJ whole genome shotgun (WGS) entry which is preliminary data.</text>
</comment>
<accession>A0A4Y2P642</accession>
<reference evidence="1 2" key="1">
    <citation type="journal article" date="2019" name="Sci. Rep.">
        <title>Orb-weaving spider Araneus ventricosus genome elucidates the spidroin gene catalogue.</title>
        <authorList>
            <person name="Kono N."/>
            <person name="Nakamura H."/>
            <person name="Ohtoshi R."/>
            <person name="Moran D.A.P."/>
            <person name="Shinohara A."/>
            <person name="Yoshida Y."/>
            <person name="Fujiwara M."/>
            <person name="Mori M."/>
            <person name="Tomita M."/>
            <person name="Arakawa K."/>
        </authorList>
    </citation>
    <scope>NUCLEOTIDE SEQUENCE [LARGE SCALE GENOMIC DNA]</scope>
</reference>
<dbReference type="Proteomes" id="UP000499080">
    <property type="component" value="Unassembled WGS sequence"/>
</dbReference>
<dbReference type="Gene3D" id="3.30.420.10">
    <property type="entry name" value="Ribonuclease H-like superfamily/Ribonuclease H"/>
    <property type="match status" value="1"/>
</dbReference>
<organism evidence="1 2">
    <name type="scientific">Araneus ventricosus</name>
    <name type="common">Orbweaver spider</name>
    <name type="synonym">Epeira ventricosa</name>
    <dbReference type="NCBI Taxonomy" id="182803"/>
    <lineage>
        <taxon>Eukaryota</taxon>
        <taxon>Metazoa</taxon>
        <taxon>Ecdysozoa</taxon>
        <taxon>Arthropoda</taxon>
        <taxon>Chelicerata</taxon>
        <taxon>Arachnida</taxon>
        <taxon>Araneae</taxon>
        <taxon>Araneomorphae</taxon>
        <taxon>Entelegynae</taxon>
        <taxon>Araneoidea</taxon>
        <taxon>Araneidae</taxon>
        <taxon>Araneus</taxon>
    </lineage>
</organism>
<keyword evidence="2" id="KW-1185">Reference proteome</keyword>
<evidence type="ECO:0000313" key="2">
    <source>
        <dbReference type="Proteomes" id="UP000499080"/>
    </source>
</evidence>
<dbReference type="GO" id="GO:0003676">
    <property type="term" value="F:nucleic acid binding"/>
    <property type="evidence" value="ECO:0007669"/>
    <property type="project" value="InterPro"/>
</dbReference>
<protein>
    <recommendedName>
        <fullName evidence="3">RNase H type-1 domain-containing protein</fullName>
    </recommendedName>
</protein>
<dbReference type="InterPro" id="IPR036397">
    <property type="entry name" value="RNaseH_sf"/>
</dbReference>